<gene>
    <name evidence="2" type="ORF">VY86_15285</name>
</gene>
<dbReference type="InterPro" id="IPR029058">
    <property type="entry name" value="AB_hydrolase_fold"/>
</dbReference>
<dbReference type="Proteomes" id="UP000034866">
    <property type="component" value="Chromosome"/>
</dbReference>
<evidence type="ECO:0000313" key="3">
    <source>
        <dbReference type="Proteomes" id="UP000034866"/>
    </source>
</evidence>
<dbReference type="Pfam" id="PF01764">
    <property type="entry name" value="Lipase_3"/>
    <property type="match status" value="1"/>
</dbReference>
<dbReference type="Gene3D" id="3.40.50.1820">
    <property type="entry name" value="alpha/beta hydrolase"/>
    <property type="match status" value="1"/>
</dbReference>
<dbReference type="InterPro" id="IPR051218">
    <property type="entry name" value="Sec_MonoDiacylglyc_Lipase"/>
</dbReference>
<accession>A0A0F7LPK2</accession>
<evidence type="ECO:0000313" key="2">
    <source>
        <dbReference type="EMBL" id="AKH64485.1"/>
    </source>
</evidence>
<reference evidence="2 3" key="1">
    <citation type="journal article" date="2015" name="J. Biotechnol.">
        <title>Complete genome sequence of Photorhabdus temperata subsp. thracensis 39-8(T), an entomopathogenic bacterium for the improved commercial bioinsecticide.</title>
        <authorList>
            <person name="Kwak Y."/>
            <person name="Shin J.H."/>
        </authorList>
    </citation>
    <scope>NUCLEOTIDE SEQUENCE [LARGE SCALE GENOMIC DNA]</scope>
    <source>
        <strain evidence="2 3">DSM 15199</strain>
    </source>
</reference>
<dbReference type="InterPro" id="IPR002921">
    <property type="entry name" value="Fungal_lipase-type"/>
</dbReference>
<feature type="domain" description="Fungal lipase-type" evidence="1">
    <location>
        <begin position="140"/>
        <end position="253"/>
    </location>
</feature>
<reference evidence="3" key="2">
    <citation type="submission" date="2015-03" db="EMBL/GenBank/DDBJ databases">
        <title>Genome sequence of Azospirillum thiophilum strain DSM 21654T.</title>
        <authorList>
            <person name="Kwak Y."/>
            <person name="Shin J.-H."/>
        </authorList>
    </citation>
    <scope>NUCLEOTIDE SEQUENCE [LARGE SCALE GENOMIC DNA]</scope>
    <source>
        <strain evidence="3">DSM 15199</strain>
    </source>
</reference>
<organism evidence="2 3">
    <name type="scientific">Photorhabdus thracensis</name>
    <dbReference type="NCBI Taxonomy" id="230089"/>
    <lineage>
        <taxon>Bacteria</taxon>
        <taxon>Pseudomonadati</taxon>
        <taxon>Pseudomonadota</taxon>
        <taxon>Gammaproteobacteria</taxon>
        <taxon>Enterobacterales</taxon>
        <taxon>Morganellaceae</taxon>
        <taxon>Photorhabdus</taxon>
    </lineage>
</organism>
<dbReference type="PANTHER" id="PTHR45856">
    <property type="entry name" value="ALPHA/BETA-HYDROLASES SUPERFAMILY PROTEIN"/>
    <property type="match status" value="1"/>
</dbReference>
<dbReference type="EMBL" id="CP011104">
    <property type="protein sequence ID" value="AKH64485.1"/>
    <property type="molecule type" value="Genomic_DNA"/>
</dbReference>
<sequence>MTISLRDQKINLALSFISGAGSIITEKSEPAIVAENIKESLEKSKVTANRFSIIWGPAVFRVNNGENSKDNKDDHVLFIVRNRRFPYDYRIVIRGSWSDVNWQVENFAVHETVNWSLWDPNISEEFKDAKISYGTHLALDYIVNQAKSNNTPGYGESLIDAIDKIALEKGIHNITITGHSLGGALASTLGVYLKRLYINKGKRNIRINVCAFASPIISNGTFASYIESVFNRISTTNYKSHFLRLYNRKDIISLIWHLDGLEKIPTIYEPLIKIDEKLINKFNKIVLIVKDKGYTKLTPDLPFTAPILASSPDLNNQVIFQHIKAYADKYNMNLVEVNDGTQPPIDDIVVINSNLSQDIVAYFLLIALPDDNTNIV</sequence>
<dbReference type="SUPFAM" id="SSF53474">
    <property type="entry name" value="alpha/beta-Hydrolases"/>
    <property type="match status" value="1"/>
</dbReference>
<dbReference type="RefSeq" id="WP_046975588.1">
    <property type="nucleotide sequence ID" value="NZ_CAWQPG010000097.1"/>
</dbReference>
<dbReference type="OrthoDB" id="5498552at2"/>
<protein>
    <submittedName>
        <fullName evidence="2">Lipase</fullName>
    </submittedName>
</protein>
<dbReference type="AlphaFoldDB" id="A0A0F7LPK2"/>
<keyword evidence="3" id="KW-1185">Reference proteome</keyword>
<proteinExistence type="predicted"/>
<dbReference type="PATRIC" id="fig|230089.6.peg.3446"/>
<dbReference type="STRING" id="230089.VY86_15285"/>
<name>A0A0F7LPK2_9GAMM</name>
<evidence type="ECO:0000259" key="1">
    <source>
        <dbReference type="Pfam" id="PF01764"/>
    </source>
</evidence>
<dbReference type="CDD" id="cd00519">
    <property type="entry name" value="Lipase_3"/>
    <property type="match status" value="1"/>
</dbReference>
<dbReference type="PANTHER" id="PTHR45856:SF24">
    <property type="entry name" value="FUNGAL LIPASE-LIKE DOMAIN-CONTAINING PROTEIN"/>
    <property type="match status" value="1"/>
</dbReference>
<dbReference type="KEGG" id="ptt:VY86_15285"/>
<dbReference type="GO" id="GO:0006629">
    <property type="term" value="P:lipid metabolic process"/>
    <property type="evidence" value="ECO:0007669"/>
    <property type="project" value="InterPro"/>
</dbReference>